<organism evidence="1 2">
    <name type="scientific">Arctium lappa</name>
    <name type="common">Greater burdock</name>
    <name type="synonym">Lappa major</name>
    <dbReference type="NCBI Taxonomy" id="4217"/>
    <lineage>
        <taxon>Eukaryota</taxon>
        <taxon>Viridiplantae</taxon>
        <taxon>Streptophyta</taxon>
        <taxon>Embryophyta</taxon>
        <taxon>Tracheophyta</taxon>
        <taxon>Spermatophyta</taxon>
        <taxon>Magnoliopsida</taxon>
        <taxon>eudicotyledons</taxon>
        <taxon>Gunneridae</taxon>
        <taxon>Pentapetalae</taxon>
        <taxon>asterids</taxon>
        <taxon>campanulids</taxon>
        <taxon>Asterales</taxon>
        <taxon>Asteraceae</taxon>
        <taxon>Carduoideae</taxon>
        <taxon>Cardueae</taxon>
        <taxon>Arctiinae</taxon>
        <taxon>Arctium</taxon>
    </lineage>
</organism>
<comment type="caution">
    <text evidence="1">The sequence shown here is derived from an EMBL/GenBank/DDBJ whole genome shotgun (WGS) entry which is preliminary data.</text>
</comment>
<name>A0ACB8YJK9_ARCLA</name>
<evidence type="ECO:0000313" key="2">
    <source>
        <dbReference type="Proteomes" id="UP001055879"/>
    </source>
</evidence>
<sequence>MKRIIKVSRPKKIEKPAEVVISGKAERDFLDSDSESDPEIDEHIFYRLEEVIHKKIETVGSGILNIPISILKNKPRIPICPDFAEMCLQAKTSLDLEKELQEKAKNKTITSQLYTYKPIKFTPEQKGKWQEINHSDHVYAVSNKEKRMFLNKKRQLEKKVVFQDRRKEVVRNTCNIPSTNLKRNQNVSNAFSEMKTFASTSSCSVKHMTGNKELLSSYKAKSGGAVTFGDNMQGQIKGYGELSRVKLNLVKGLPSLKFNKDHLLSGSDS</sequence>
<keyword evidence="2" id="KW-1185">Reference proteome</keyword>
<proteinExistence type="predicted"/>
<reference evidence="2" key="1">
    <citation type="journal article" date="2022" name="Mol. Ecol. Resour.">
        <title>The genomes of chicory, endive, great burdock and yacon provide insights into Asteraceae palaeo-polyploidization history and plant inulin production.</title>
        <authorList>
            <person name="Fan W."/>
            <person name="Wang S."/>
            <person name="Wang H."/>
            <person name="Wang A."/>
            <person name="Jiang F."/>
            <person name="Liu H."/>
            <person name="Zhao H."/>
            <person name="Xu D."/>
            <person name="Zhang Y."/>
        </authorList>
    </citation>
    <scope>NUCLEOTIDE SEQUENCE [LARGE SCALE GENOMIC DNA]</scope>
    <source>
        <strain evidence="2">cv. Niubang</strain>
    </source>
</reference>
<reference evidence="1 2" key="2">
    <citation type="journal article" date="2022" name="Mol. Ecol. Resour.">
        <title>The genomes of chicory, endive, great burdock and yacon provide insights into Asteraceae paleo-polyploidization history and plant inulin production.</title>
        <authorList>
            <person name="Fan W."/>
            <person name="Wang S."/>
            <person name="Wang H."/>
            <person name="Wang A."/>
            <person name="Jiang F."/>
            <person name="Liu H."/>
            <person name="Zhao H."/>
            <person name="Xu D."/>
            <person name="Zhang Y."/>
        </authorList>
    </citation>
    <scope>NUCLEOTIDE SEQUENCE [LARGE SCALE GENOMIC DNA]</scope>
    <source>
        <strain evidence="2">cv. Niubang</strain>
    </source>
</reference>
<evidence type="ECO:0000313" key="1">
    <source>
        <dbReference type="EMBL" id="KAI3685504.1"/>
    </source>
</evidence>
<protein>
    <submittedName>
        <fullName evidence="1">Uncharacterized protein</fullName>
    </submittedName>
</protein>
<accession>A0ACB8YJK9</accession>
<dbReference type="EMBL" id="CM042058">
    <property type="protein sequence ID" value="KAI3685504.1"/>
    <property type="molecule type" value="Genomic_DNA"/>
</dbReference>
<dbReference type="Proteomes" id="UP001055879">
    <property type="component" value="Linkage Group LG12"/>
</dbReference>
<gene>
    <name evidence="1" type="ORF">L6452_34752</name>
</gene>